<organism evidence="1 2">
    <name type="scientific">Diploptera punctata</name>
    <name type="common">Pacific beetle cockroach</name>
    <dbReference type="NCBI Taxonomy" id="6984"/>
    <lineage>
        <taxon>Eukaryota</taxon>
        <taxon>Metazoa</taxon>
        <taxon>Ecdysozoa</taxon>
        <taxon>Arthropoda</taxon>
        <taxon>Hexapoda</taxon>
        <taxon>Insecta</taxon>
        <taxon>Pterygota</taxon>
        <taxon>Neoptera</taxon>
        <taxon>Polyneoptera</taxon>
        <taxon>Dictyoptera</taxon>
        <taxon>Blattodea</taxon>
        <taxon>Blaberoidea</taxon>
        <taxon>Blaberidae</taxon>
        <taxon>Diplopterinae</taxon>
        <taxon>Diploptera</taxon>
    </lineage>
</organism>
<feature type="non-terminal residue" evidence="1">
    <location>
        <position position="97"/>
    </location>
</feature>
<comment type="caution">
    <text evidence="1">The sequence shown here is derived from an EMBL/GenBank/DDBJ whole genome shotgun (WGS) entry which is preliminary data.</text>
</comment>
<evidence type="ECO:0000313" key="1">
    <source>
        <dbReference type="EMBL" id="KAJ9577411.1"/>
    </source>
</evidence>
<name>A0AAD7ZBS3_DIPPU</name>
<feature type="non-terminal residue" evidence="1">
    <location>
        <position position="1"/>
    </location>
</feature>
<evidence type="ECO:0000313" key="2">
    <source>
        <dbReference type="Proteomes" id="UP001233999"/>
    </source>
</evidence>
<protein>
    <submittedName>
        <fullName evidence="1">Uncharacterized protein</fullName>
    </submittedName>
</protein>
<accession>A0AAD7ZBS3</accession>
<dbReference type="EMBL" id="JASPKZ010009361">
    <property type="protein sequence ID" value="KAJ9577411.1"/>
    <property type="molecule type" value="Genomic_DNA"/>
</dbReference>
<reference evidence="1" key="1">
    <citation type="journal article" date="2023" name="IScience">
        <title>Live-bearing cockroach genome reveals convergent evolutionary mechanisms linked to viviparity in insects and beyond.</title>
        <authorList>
            <person name="Fouks B."/>
            <person name="Harrison M.C."/>
            <person name="Mikhailova A.A."/>
            <person name="Marchal E."/>
            <person name="English S."/>
            <person name="Carruthers M."/>
            <person name="Jennings E.C."/>
            <person name="Chiamaka E.L."/>
            <person name="Frigard R.A."/>
            <person name="Pippel M."/>
            <person name="Attardo G.M."/>
            <person name="Benoit J.B."/>
            <person name="Bornberg-Bauer E."/>
            <person name="Tobe S.S."/>
        </authorList>
    </citation>
    <scope>NUCLEOTIDE SEQUENCE</scope>
    <source>
        <strain evidence="1">Stay&amp;Tobe</strain>
    </source>
</reference>
<sequence>RKRIRIISKRTVRLVAAGAGIHCLSFSDSTSSKGTTELVRFINPRFEPVKLERQSNNRKYLSILTIILKSMVNHQTSSNIKQCSLSENMVPSSAFKI</sequence>
<dbReference type="Proteomes" id="UP001233999">
    <property type="component" value="Unassembled WGS sequence"/>
</dbReference>
<reference evidence="1" key="2">
    <citation type="submission" date="2023-05" db="EMBL/GenBank/DDBJ databases">
        <authorList>
            <person name="Fouks B."/>
        </authorList>
    </citation>
    <scope>NUCLEOTIDE SEQUENCE</scope>
    <source>
        <strain evidence="1">Stay&amp;Tobe</strain>
        <tissue evidence="1">Testes</tissue>
    </source>
</reference>
<dbReference type="AlphaFoldDB" id="A0AAD7ZBS3"/>
<gene>
    <name evidence="1" type="ORF">L9F63_006034</name>
</gene>
<proteinExistence type="predicted"/>
<keyword evidence="2" id="KW-1185">Reference proteome</keyword>